<dbReference type="Proteomes" id="UP000315783">
    <property type="component" value="Unassembled WGS sequence"/>
</dbReference>
<evidence type="ECO:0000313" key="2">
    <source>
        <dbReference type="Proteomes" id="UP000315783"/>
    </source>
</evidence>
<dbReference type="STRING" id="43265.A0A545WDA7"/>
<protein>
    <submittedName>
        <fullName evidence="1">Uncharacterized protein</fullName>
    </submittedName>
</protein>
<accession>A0A545WDA7</accession>
<gene>
    <name evidence="1" type="ORF">IF1G_00575</name>
</gene>
<reference evidence="1 2" key="1">
    <citation type="journal article" date="2019" name="Appl. Microbiol. Biotechnol.">
        <title>Genome sequence of Isaria javanica and comparative genome analysis insights into family S53 peptidase evolution in fungal entomopathogens.</title>
        <authorList>
            <person name="Lin R."/>
            <person name="Zhang X."/>
            <person name="Xin B."/>
            <person name="Zou M."/>
            <person name="Gao Y."/>
            <person name="Qin F."/>
            <person name="Hu Q."/>
            <person name="Xie B."/>
            <person name="Cheng X."/>
        </authorList>
    </citation>
    <scope>NUCLEOTIDE SEQUENCE [LARGE SCALE GENOMIC DNA]</scope>
    <source>
        <strain evidence="1 2">IJ1G</strain>
    </source>
</reference>
<keyword evidence="2" id="KW-1185">Reference proteome</keyword>
<evidence type="ECO:0000313" key="1">
    <source>
        <dbReference type="EMBL" id="TQW00644.1"/>
    </source>
</evidence>
<dbReference type="AlphaFoldDB" id="A0A545WDA7"/>
<organism evidence="1 2">
    <name type="scientific">Cordyceps javanica</name>
    <dbReference type="NCBI Taxonomy" id="43265"/>
    <lineage>
        <taxon>Eukaryota</taxon>
        <taxon>Fungi</taxon>
        <taxon>Dikarya</taxon>
        <taxon>Ascomycota</taxon>
        <taxon>Pezizomycotina</taxon>
        <taxon>Sordariomycetes</taxon>
        <taxon>Hypocreomycetidae</taxon>
        <taxon>Hypocreales</taxon>
        <taxon>Cordycipitaceae</taxon>
        <taxon>Cordyceps</taxon>
    </lineage>
</organism>
<proteinExistence type="predicted"/>
<name>A0A545WDA7_9HYPO</name>
<comment type="caution">
    <text evidence="1">The sequence shown here is derived from an EMBL/GenBank/DDBJ whole genome shotgun (WGS) entry which is preliminary data.</text>
</comment>
<dbReference type="EMBL" id="SPUK01000001">
    <property type="protein sequence ID" value="TQW00644.1"/>
    <property type="molecule type" value="Genomic_DNA"/>
</dbReference>
<sequence>MIIDLTRPFPSLEEAEAALRDTGVHTVTSRTKTDTAGEIQARLRKCAQFRQLKPRENPQRQGRSAGTGCPYQFWIRRRAGGWYFERTVGDKASQHNHPLADPASFARLRTPLVRRYKDDIIAMSNAGSGPTRILAQLRAKGDPVVEQFTAYDTSNAIQKYRKEDAEDDAKDDAKDDGKHIEDWDTLEMKPIWLEFLKFLKERYPKRYRALMEQKEC</sequence>